<protein>
    <submittedName>
        <fullName evidence="1">Uncharacterized protein</fullName>
    </submittedName>
</protein>
<comment type="caution">
    <text evidence="1">The sequence shown here is derived from an EMBL/GenBank/DDBJ whole genome shotgun (WGS) entry which is preliminary data.</text>
</comment>
<reference evidence="1" key="1">
    <citation type="journal article" date="2019" name="bioRxiv">
        <title>The Genome of the Zebra Mussel, Dreissena polymorpha: A Resource for Invasive Species Research.</title>
        <authorList>
            <person name="McCartney M.A."/>
            <person name="Auch B."/>
            <person name="Kono T."/>
            <person name="Mallez S."/>
            <person name="Zhang Y."/>
            <person name="Obille A."/>
            <person name="Becker A."/>
            <person name="Abrahante J.E."/>
            <person name="Garbe J."/>
            <person name="Badalamenti J.P."/>
            <person name="Herman A."/>
            <person name="Mangelson H."/>
            <person name="Liachko I."/>
            <person name="Sullivan S."/>
            <person name="Sone E.D."/>
            <person name="Koren S."/>
            <person name="Silverstein K.A.T."/>
            <person name="Beckman K.B."/>
            <person name="Gohl D.M."/>
        </authorList>
    </citation>
    <scope>NUCLEOTIDE SEQUENCE</scope>
    <source>
        <strain evidence="1">Duluth1</strain>
        <tissue evidence="1">Whole animal</tissue>
    </source>
</reference>
<proteinExistence type="predicted"/>
<sequence length="87" mass="9087">MAFTPTGYMSEALAIKASGRCGRAGTNVEGYAGALRKLLLGTGMEVKKEILTSLGKPGGAERKGTTLSNLVMRRSEAGIAGLKERND</sequence>
<keyword evidence="2" id="KW-1185">Reference proteome</keyword>
<evidence type="ECO:0000313" key="2">
    <source>
        <dbReference type="Proteomes" id="UP000828390"/>
    </source>
</evidence>
<reference evidence="1" key="2">
    <citation type="submission" date="2020-11" db="EMBL/GenBank/DDBJ databases">
        <authorList>
            <person name="McCartney M.A."/>
            <person name="Auch B."/>
            <person name="Kono T."/>
            <person name="Mallez S."/>
            <person name="Becker A."/>
            <person name="Gohl D.M."/>
            <person name="Silverstein K.A.T."/>
            <person name="Koren S."/>
            <person name="Bechman K.B."/>
            <person name="Herman A."/>
            <person name="Abrahante J.E."/>
            <person name="Garbe J."/>
        </authorList>
    </citation>
    <scope>NUCLEOTIDE SEQUENCE</scope>
    <source>
        <strain evidence="1">Duluth1</strain>
        <tissue evidence="1">Whole animal</tissue>
    </source>
</reference>
<organism evidence="1 2">
    <name type="scientific">Dreissena polymorpha</name>
    <name type="common">Zebra mussel</name>
    <name type="synonym">Mytilus polymorpha</name>
    <dbReference type="NCBI Taxonomy" id="45954"/>
    <lineage>
        <taxon>Eukaryota</taxon>
        <taxon>Metazoa</taxon>
        <taxon>Spiralia</taxon>
        <taxon>Lophotrochozoa</taxon>
        <taxon>Mollusca</taxon>
        <taxon>Bivalvia</taxon>
        <taxon>Autobranchia</taxon>
        <taxon>Heteroconchia</taxon>
        <taxon>Euheterodonta</taxon>
        <taxon>Imparidentia</taxon>
        <taxon>Neoheterodontei</taxon>
        <taxon>Myida</taxon>
        <taxon>Dreissenoidea</taxon>
        <taxon>Dreissenidae</taxon>
        <taxon>Dreissena</taxon>
    </lineage>
</organism>
<dbReference type="Proteomes" id="UP000828390">
    <property type="component" value="Unassembled WGS sequence"/>
</dbReference>
<dbReference type="EMBL" id="JAIWYP010000001">
    <property type="protein sequence ID" value="KAH3889901.1"/>
    <property type="molecule type" value="Genomic_DNA"/>
</dbReference>
<gene>
    <name evidence="1" type="ORF">DPMN_013968</name>
</gene>
<evidence type="ECO:0000313" key="1">
    <source>
        <dbReference type="EMBL" id="KAH3889901.1"/>
    </source>
</evidence>
<dbReference type="AlphaFoldDB" id="A0A9D4N8R5"/>
<accession>A0A9D4N8R5</accession>
<name>A0A9D4N8R5_DREPO</name>